<comment type="subcellular location">
    <subcellularLocation>
        <location evidence="9">Cell membrane</location>
        <topology evidence="9">Single-pass membrane protein</topology>
    </subcellularLocation>
    <subcellularLocation>
        <location evidence="1">Membrane</location>
    </subcellularLocation>
</comment>
<keyword evidence="8 9" id="KW-0472">Membrane</keyword>
<organism evidence="11 12">
    <name type="scientific">Hoyosella rhizosphaerae</name>
    <dbReference type="NCBI Taxonomy" id="1755582"/>
    <lineage>
        <taxon>Bacteria</taxon>
        <taxon>Bacillati</taxon>
        <taxon>Actinomycetota</taxon>
        <taxon>Actinomycetes</taxon>
        <taxon>Mycobacteriales</taxon>
        <taxon>Hoyosellaceae</taxon>
        <taxon>Hoyosella</taxon>
    </lineage>
</organism>
<protein>
    <recommendedName>
        <fullName evidence="9">Protein translocase subunit SecE</fullName>
    </recommendedName>
</protein>
<reference evidence="11" key="2">
    <citation type="submission" date="2020-09" db="EMBL/GenBank/DDBJ databases">
        <authorList>
            <person name="Sun Q."/>
            <person name="Zhou Y."/>
        </authorList>
    </citation>
    <scope>NUCLEOTIDE SEQUENCE</scope>
    <source>
        <strain evidence="11">CGMCC 1.15478</strain>
    </source>
</reference>
<keyword evidence="4 9" id="KW-0812">Transmembrane</keyword>
<dbReference type="NCBIfam" id="TIGR00964">
    <property type="entry name" value="secE_bact"/>
    <property type="match status" value="1"/>
</dbReference>
<feature type="compositionally biased region" description="Basic and acidic residues" evidence="10">
    <location>
        <begin position="1"/>
        <end position="11"/>
    </location>
</feature>
<accession>A0A916UKE6</accession>
<comment type="caution">
    <text evidence="11">The sequence shown here is derived from an EMBL/GenBank/DDBJ whole genome shotgun (WGS) entry which is preliminary data.</text>
</comment>
<evidence type="ECO:0000256" key="1">
    <source>
        <dbReference type="ARBA" id="ARBA00004370"/>
    </source>
</evidence>
<keyword evidence="5 9" id="KW-0653">Protein transport</keyword>
<comment type="function">
    <text evidence="9">Essential subunit of the Sec protein translocation channel SecYEG. Clamps together the 2 halves of SecY. May contact the channel plug during translocation.</text>
</comment>
<dbReference type="Pfam" id="PF00584">
    <property type="entry name" value="SecE"/>
    <property type="match status" value="1"/>
</dbReference>
<dbReference type="AlphaFoldDB" id="A0A916UKE6"/>
<evidence type="ECO:0000256" key="10">
    <source>
        <dbReference type="SAM" id="MobiDB-lite"/>
    </source>
</evidence>
<evidence type="ECO:0000256" key="4">
    <source>
        <dbReference type="ARBA" id="ARBA00022692"/>
    </source>
</evidence>
<evidence type="ECO:0000256" key="9">
    <source>
        <dbReference type="HAMAP-Rule" id="MF_00422"/>
    </source>
</evidence>
<dbReference type="GO" id="GO:0043952">
    <property type="term" value="P:protein transport by the Sec complex"/>
    <property type="evidence" value="ECO:0007669"/>
    <property type="project" value="UniProtKB-UniRule"/>
</dbReference>
<dbReference type="EMBL" id="BMJH01000004">
    <property type="protein sequence ID" value="GGC76728.1"/>
    <property type="molecule type" value="Genomic_DNA"/>
</dbReference>
<dbReference type="RefSeq" id="WP_188677641.1">
    <property type="nucleotide sequence ID" value="NZ_BMJH01000004.1"/>
</dbReference>
<dbReference type="Proteomes" id="UP000641514">
    <property type="component" value="Unassembled WGS sequence"/>
</dbReference>
<feature type="transmembrane region" description="Helical" evidence="9">
    <location>
        <begin position="85"/>
        <end position="106"/>
    </location>
</feature>
<dbReference type="InterPro" id="IPR038379">
    <property type="entry name" value="SecE_sf"/>
</dbReference>
<dbReference type="GO" id="GO:0065002">
    <property type="term" value="P:intracellular protein transmembrane transport"/>
    <property type="evidence" value="ECO:0007669"/>
    <property type="project" value="UniProtKB-UniRule"/>
</dbReference>
<name>A0A916UKE6_9ACTN</name>
<dbReference type="GO" id="GO:0008320">
    <property type="term" value="F:protein transmembrane transporter activity"/>
    <property type="evidence" value="ECO:0007669"/>
    <property type="project" value="UniProtKB-UniRule"/>
</dbReference>
<dbReference type="GO" id="GO:0009306">
    <property type="term" value="P:protein secretion"/>
    <property type="evidence" value="ECO:0007669"/>
    <property type="project" value="UniProtKB-UniRule"/>
</dbReference>
<proteinExistence type="inferred from homology"/>
<gene>
    <name evidence="9 11" type="primary">secE</name>
    <name evidence="11" type="ORF">GCM10011410_32560</name>
</gene>
<dbReference type="Gene3D" id="1.20.5.1030">
    <property type="entry name" value="Preprotein translocase secy subunit"/>
    <property type="match status" value="1"/>
</dbReference>
<dbReference type="GO" id="GO:0006605">
    <property type="term" value="P:protein targeting"/>
    <property type="evidence" value="ECO:0007669"/>
    <property type="project" value="UniProtKB-UniRule"/>
</dbReference>
<evidence type="ECO:0000256" key="8">
    <source>
        <dbReference type="ARBA" id="ARBA00023136"/>
    </source>
</evidence>
<keyword evidence="3 9" id="KW-1003">Cell membrane</keyword>
<keyword evidence="6 9" id="KW-1133">Transmembrane helix</keyword>
<sequence>MIEQPGRRDGESGDDPLFADSSAAGASPRPSGKRGSRGADGSAQLEQGSGVKVAKRENIFAVIFRFIGEVISELRKVIWPGKKQMITYTIVVFIFLFVMVSLIFGLDQIFSRGVLWLYG</sequence>
<reference evidence="11" key="1">
    <citation type="journal article" date="2014" name="Int. J. Syst. Evol. Microbiol.">
        <title>Complete genome sequence of Corynebacterium casei LMG S-19264T (=DSM 44701T), isolated from a smear-ripened cheese.</title>
        <authorList>
            <consortium name="US DOE Joint Genome Institute (JGI-PGF)"/>
            <person name="Walter F."/>
            <person name="Albersmeier A."/>
            <person name="Kalinowski J."/>
            <person name="Ruckert C."/>
        </authorList>
    </citation>
    <scope>NUCLEOTIDE SEQUENCE</scope>
    <source>
        <strain evidence="11">CGMCC 1.15478</strain>
    </source>
</reference>
<dbReference type="InterPro" id="IPR001901">
    <property type="entry name" value="Translocase_SecE/Sec61-g"/>
</dbReference>
<dbReference type="HAMAP" id="MF_00422">
    <property type="entry name" value="SecE"/>
    <property type="match status" value="1"/>
</dbReference>
<dbReference type="InterPro" id="IPR005807">
    <property type="entry name" value="SecE_bac"/>
</dbReference>
<feature type="region of interest" description="Disordered" evidence="10">
    <location>
        <begin position="1"/>
        <end position="50"/>
    </location>
</feature>
<comment type="subunit">
    <text evidence="9">Component of the Sec protein translocase complex. Heterotrimer consisting of SecY, SecE and SecG subunits. The heterotrimers can form oligomers, although 1 heterotrimer is thought to be able to translocate proteins. Interacts with the ribosome. Interacts with SecDF, and other proteins may be involved. Interacts with SecA.</text>
</comment>
<evidence type="ECO:0000313" key="12">
    <source>
        <dbReference type="Proteomes" id="UP000641514"/>
    </source>
</evidence>
<keyword evidence="12" id="KW-1185">Reference proteome</keyword>
<evidence type="ECO:0000256" key="6">
    <source>
        <dbReference type="ARBA" id="ARBA00022989"/>
    </source>
</evidence>
<dbReference type="PANTHER" id="PTHR33910:SF1">
    <property type="entry name" value="PROTEIN TRANSLOCASE SUBUNIT SECE"/>
    <property type="match status" value="1"/>
</dbReference>
<evidence type="ECO:0000256" key="5">
    <source>
        <dbReference type="ARBA" id="ARBA00022927"/>
    </source>
</evidence>
<dbReference type="PANTHER" id="PTHR33910">
    <property type="entry name" value="PROTEIN TRANSLOCASE SUBUNIT SECE"/>
    <property type="match status" value="1"/>
</dbReference>
<dbReference type="GO" id="GO:0005886">
    <property type="term" value="C:plasma membrane"/>
    <property type="evidence" value="ECO:0007669"/>
    <property type="project" value="UniProtKB-SubCell"/>
</dbReference>
<evidence type="ECO:0000313" key="11">
    <source>
        <dbReference type="EMBL" id="GGC76728.1"/>
    </source>
</evidence>
<evidence type="ECO:0000256" key="7">
    <source>
        <dbReference type="ARBA" id="ARBA00023010"/>
    </source>
</evidence>
<evidence type="ECO:0000256" key="2">
    <source>
        <dbReference type="ARBA" id="ARBA00022448"/>
    </source>
</evidence>
<feature type="compositionally biased region" description="Low complexity" evidence="10">
    <location>
        <begin position="19"/>
        <end position="30"/>
    </location>
</feature>
<comment type="similarity">
    <text evidence="9">Belongs to the SecE/SEC61-gamma family.</text>
</comment>
<evidence type="ECO:0000256" key="3">
    <source>
        <dbReference type="ARBA" id="ARBA00022475"/>
    </source>
</evidence>
<keyword evidence="2 9" id="KW-0813">Transport</keyword>
<keyword evidence="7 9" id="KW-0811">Translocation</keyword>